<protein>
    <submittedName>
        <fullName evidence="1">Uncharacterized protein</fullName>
    </submittedName>
</protein>
<organism evidence="1 2">
    <name type="scientific">Trifolium medium</name>
    <dbReference type="NCBI Taxonomy" id="97028"/>
    <lineage>
        <taxon>Eukaryota</taxon>
        <taxon>Viridiplantae</taxon>
        <taxon>Streptophyta</taxon>
        <taxon>Embryophyta</taxon>
        <taxon>Tracheophyta</taxon>
        <taxon>Spermatophyta</taxon>
        <taxon>Magnoliopsida</taxon>
        <taxon>eudicotyledons</taxon>
        <taxon>Gunneridae</taxon>
        <taxon>Pentapetalae</taxon>
        <taxon>rosids</taxon>
        <taxon>fabids</taxon>
        <taxon>Fabales</taxon>
        <taxon>Fabaceae</taxon>
        <taxon>Papilionoideae</taxon>
        <taxon>50 kb inversion clade</taxon>
        <taxon>NPAAA clade</taxon>
        <taxon>Hologalegina</taxon>
        <taxon>IRL clade</taxon>
        <taxon>Trifolieae</taxon>
        <taxon>Trifolium</taxon>
    </lineage>
</organism>
<sequence length="31" mass="3498">MVFKTVGSGILIKIRGIQSAELIIYSYTRCH</sequence>
<name>A0A392UBZ6_9FABA</name>
<proteinExistence type="predicted"/>
<evidence type="ECO:0000313" key="2">
    <source>
        <dbReference type="Proteomes" id="UP000265520"/>
    </source>
</evidence>
<dbReference type="AlphaFoldDB" id="A0A392UBZ6"/>
<comment type="caution">
    <text evidence="1">The sequence shown here is derived from an EMBL/GenBank/DDBJ whole genome shotgun (WGS) entry which is preliminary data.</text>
</comment>
<evidence type="ECO:0000313" key="1">
    <source>
        <dbReference type="EMBL" id="MCI70214.1"/>
    </source>
</evidence>
<dbReference type="EMBL" id="LXQA010771024">
    <property type="protein sequence ID" value="MCI70214.1"/>
    <property type="molecule type" value="Genomic_DNA"/>
</dbReference>
<reference evidence="1 2" key="1">
    <citation type="journal article" date="2018" name="Front. Plant Sci.">
        <title>Red Clover (Trifolium pratense) and Zigzag Clover (T. medium) - A Picture of Genomic Similarities and Differences.</title>
        <authorList>
            <person name="Dluhosova J."/>
            <person name="Istvanek J."/>
            <person name="Nedelnik J."/>
            <person name="Repkova J."/>
        </authorList>
    </citation>
    <scope>NUCLEOTIDE SEQUENCE [LARGE SCALE GENOMIC DNA]</scope>
    <source>
        <strain evidence="2">cv. 10/8</strain>
        <tissue evidence="1">Leaf</tissue>
    </source>
</reference>
<dbReference type="Proteomes" id="UP000265520">
    <property type="component" value="Unassembled WGS sequence"/>
</dbReference>
<keyword evidence="2" id="KW-1185">Reference proteome</keyword>
<accession>A0A392UBZ6</accession>